<feature type="transmembrane region" description="Helical" evidence="5">
    <location>
        <begin position="173"/>
        <end position="192"/>
    </location>
</feature>
<keyword evidence="3 5" id="KW-1133">Transmembrane helix</keyword>
<organism evidence="7 8">
    <name type="scientific">Marinibaculum pumilum</name>
    <dbReference type="NCBI Taxonomy" id="1766165"/>
    <lineage>
        <taxon>Bacteria</taxon>
        <taxon>Pseudomonadati</taxon>
        <taxon>Pseudomonadota</taxon>
        <taxon>Alphaproteobacteria</taxon>
        <taxon>Rhodospirillales</taxon>
        <taxon>Rhodospirillaceae</taxon>
        <taxon>Marinibaculum</taxon>
    </lineage>
</organism>
<feature type="transmembrane region" description="Helical" evidence="5">
    <location>
        <begin position="362"/>
        <end position="384"/>
    </location>
</feature>
<name>A0ABV7L969_9PROT</name>
<feature type="transmembrane region" description="Helical" evidence="5">
    <location>
        <begin position="142"/>
        <end position="161"/>
    </location>
</feature>
<dbReference type="EMBL" id="JBHRTR010000048">
    <property type="protein sequence ID" value="MFC3230777.1"/>
    <property type="molecule type" value="Genomic_DNA"/>
</dbReference>
<evidence type="ECO:0000256" key="4">
    <source>
        <dbReference type="ARBA" id="ARBA00023136"/>
    </source>
</evidence>
<feature type="transmembrane region" description="Helical" evidence="5">
    <location>
        <begin position="337"/>
        <end position="356"/>
    </location>
</feature>
<protein>
    <submittedName>
        <fullName evidence="7">MFS transporter</fullName>
    </submittedName>
</protein>
<sequence length="467" mass="47793">MAVREGSLLAAMAGGGWLRAALLCAGVWLHAADSLLVATMMPTAIAEIGGLAYISWTVALYVLGSIVAGAASGLLSLRLGLRNAMAMAALVYALGCAVSALAPDMAGMLAGRLLQGLGGGWMVALSHVGVTRLFPAALWPQLLALVAGVWGASALVGPLVGGAFAEAGLWRGGFWAFAGQALLLAIAIPLALPREATQDVSASTAARLPWRRLAILCAGLLAVLWAGVRGEPWQAAVLALAGIGLLAWSYRADHRAGEDRMLPRAALHPGRSWGLGYAMILTLAAASVSFTVYGPLLMETLYGTRPLLAGFLVALEALAWTATAILFANAQPRWEPWLIRGGALAIALSVPAFALVMPAGPVWLLAPCAVLAGGGFGACWGFVIRRIVESLPAAERERASAAAPTIQILGYAIGAALCGLVANLCGLDSMAATVAASRSAGFWVFAAVLPVALAGLAAAWRLAGRTA</sequence>
<dbReference type="InterPro" id="IPR011701">
    <property type="entry name" value="MFS"/>
</dbReference>
<dbReference type="SUPFAM" id="SSF103473">
    <property type="entry name" value="MFS general substrate transporter"/>
    <property type="match status" value="1"/>
</dbReference>
<dbReference type="InterPro" id="IPR036259">
    <property type="entry name" value="MFS_trans_sf"/>
</dbReference>
<gene>
    <name evidence="7" type="ORF">ACFOGJ_26255</name>
</gene>
<keyword evidence="2 5" id="KW-0812">Transmembrane</keyword>
<dbReference type="PANTHER" id="PTHR23501:SF154">
    <property type="entry name" value="MULTIDRUG-EFFLUX TRANSPORTER RV1634-RELATED"/>
    <property type="match status" value="1"/>
</dbReference>
<evidence type="ECO:0000256" key="2">
    <source>
        <dbReference type="ARBA" id="ARBA00022692"/>
    </source>
</evidence>
<feature type="transmembrane region" description="Helical" evidence="5">
    <location>
        <begin position="51"/>
        <end position="77"/>
    </location>
</feature>
<accession>A0ABV7L969</accession>
<keyword evidence="8" id="KW-1185">Reference proteome</keyword>
<feature type="transmembrane region" description="Helical" evidence="5">
    <location>
        <begin position="213"/>
        <end position="228"/>
    </location>
</feature>
<feature type="transmembrane region" description="Helical" evidence="5">
    <location>
        <begin position="308"/>
        <end position="330"/>
    </location>
</feature>
<feature type="transmembrane region" description="Helical" evidence="5">
    <location>
        <begin position="405"/>
        <end position="422"/>
    </location>
</feature>
<dbReference type="Gene3D" id="1.20.1250.20">
    <property type="entry name" value="MFS general substrate transporter like domains"/>
    <property type="match status" value="1"/>
</dbReference>
<feature type="transmembrane region" description="Helical" evidence="5">
    <location>
        <begin position="109"/>
        <end position="130"/>
    </location>
</feature>
<dbReference type="Gene3D" id="1.20.1720.10">
    <property type="entry name" value="Multidrug resistance protein D"/>
    <property type="match status" value="1"/>
</dbReference>
<evidence type="ECO:0000313" key="8">
    <source>
        <dbReference type="Proteomes" id="UP001595528"/>
    </source>
</evidence>
<feature type="transmembrane region" description="Helical" evidence="5">
    <location>
        <begin position="84"/>
        <end position="103"/>
    </location>
</feature>
<feature type="transmembrane region" description="Helical" evidence="5">
    <location>
        <begin position="442"/>
        <end position="463"/>
    </location>
</feature>
<dbReference type="PROSITE" id="PS50850">
    <property type="entry name" value="MFS"/>
    <property type="match status" value="1"/>
</dbReference>
<comment type="subcellular location">
    <subcellularLocation>
        <location evidence="1">Membrane</location>
        <topology evidence="1">Multi-pass membrane protein</topology>
    </subcellularLocation>
</comment>
<feature type="transmembrane region" description="Helical" evidence="5">
    <location>
        <begin position="234"/>
        <end position="252"/>
    </location>
</feature>
<feature type="transmembrane region" description="Helical" evidence="5">
    <location>
        <begin position="7"/>
        <end position="31"/>
    </location>
</feature>
<evidence type="ECO:0000259" key="6">
    <source>
        <dbReference type="PROSITE" id="PS50850"/>
    </source>
</evidence>
<evidence type="ECO:0000256" key="5">
    <source>
        <dbReference type="SAM" id="Phobius"/>
    </source>
</evidence>
<dbReference type="InterPro" id="IPR020846">
    <property type="entry name" value="MFS_dom"/>
</dbReference>
<feature type="domain" description="Major facilitator superfamily (MFS) profile" evidence="6">
    <location>
        <begin position="19"/>
        <end position="467"/>
    </location>
</feature>
<evidence type="ECO:0000313" key="7">
    <source>
        <dbReference type="EMBL" id="MFC3230777.1"/>
    </source>
</evidence>
<feature type="transmembrane region" description="Helical" evidence="5">
    <location>
        <begin position="273"/>
        <end position="296"/>
    </location>
</feature>
<dbReference type="Proteomes" id="UP001595528">
    <property type="component" value="Unassembled WGS sequence"/>
</dbReference>
<dbReference type="RefSeq" id="WP_379906223.1">
    <property type="nucleotide sequence ID" value="NZ_JBHRTR010000048.1"/>
</dbReference>
<evidence type="ECO:0000256" key="3">
    <source>
        <dbReference type="ARBA" id="ARBA00022989"/>
    </source>
</evidence>
<comment type="caution">
    <text evidence="7">The sequence shown here is derived from an EMBL/GenBank/DDBJ whole genome shotgun (WGS) entry which is preliminary data.</text>
</comment>
<dbReference type="Pfam" id="PF07690">
    <property type="entry name" value="MFS_1"/>
    <property type="match status" value="1"/>
</dbReference>
<evidence type="ECO:0000256" key="1">
    <source>
        <dbReference type="ARBA" id="ARBA00004141"/>
    </source>
</evidence>
<keyword evidence="4 5" id="KW-0472">Membrane</keyword>
<reference evidence="8" key="1">
    <citation type="journal article" date="2019" name="Int. J. Syst. Evol. Microbiol.">
        <title>The Global Catalogue of Microorganisms (GCM) 10K type strain sequencing project: providing services to taxonomists for standard genome sequencing and annotation.</title>
        <authorList>
            <consortium name="The Broad Institute Genomics Platform"/>
            <consortium name="The Broad Institute Genome Sequencing Center for Infectious Disease"/>
            <person name="Wu L."/>
            <person name="Ma J."/>
        </authorList>
    </citation>
    <scope>NUCLEOTIDE SEQUENCE [LARGE SCALE GENOMIC DNA]</scope>
    <source>
        <strain evidence="8">KCTC 42964</strain>
    </source>
</reference>
<dbReference type="PANTHER" id="PTHR23501">
    <property type="entry name" value="MAJOR FACILITATOR SUPERFAMILY"/>
    <property type="match status" value="1"/>
</dbReference>
<proteinExistence type="predicted"/>